<reference evidence="2" key="1">
    <citation type="journal article" date="2019" name="Int. J. Syst. Evol. Microbiol.">
        <title>The Global Catalogue of Microorganisms (GCM) 10K type strain sequencing project: providing services to taxonomists for standard genome sequencing and annotation.</title>
        <authorList>
            <consortium name="The Broad Institute Genomics Platform"/>
            <consortium name="The Broad Institute Genome Sequencing Center for Infectious Disease"/>
            <person name="Wu L."/>
            <person name="Ma J."/>
        </authorList>
    </citation>
    <scope>NUCLEOTIDE SEQUENCE [LARGE SCALE GENOMIC DNA]</scope>
    <source>
        <strain evidence="2">JCM 4504</strain>
    </source>
</reference>
<evidence type="ECO:0000313" key="1">
    <source>
        <dbReference type="EMBL" id="MFC6506045.1"/>
    </source>
</evidence>
<organism evidence="1 2">
    <name type="scientific">Streptomyces plicatus</name>
    <dbReference type="NCBI Taxonomy" id="1922"/>
    <lineage>
        <taxon>Bacteria</taxon>
        <taxon>Bacillati</taxon>
        <taxon>Actinomycetota</taxon>
        <taxon>Actinomycetes</taxon>
        <taxon>Kitasatosporales</taxon>
        <taxon>Streptomycetaceae</taxon>
        <taxon>Streptomyces</taxon>
        <taxon>Streptomyces rochei group</taxon>
    </lineage>
</organism>
<comment type="caution">
    <text evidence="1">The sequence shown here is derived from an EMBL/GenBank/DDBJ whole genome shotgun (WGS) entry which is preliminary data.</text>
</comment>
<sequence>MVTPVAPEIDRALDHPDPREAVERVKDVVQRRLLAVHPSAKIVRTPFFNHTYVPDLLMRWRNGRGVAERRVYLRTSSDPILLANDVLLLEREQQPLVVPLGQVGQGPSWTRLDDIAGERQTLVLDPFGLGSLPPHSTTRSPVALASDAIVEGGRGIMRQDQVEQFLASVDLGVGAAREGREAPTRAALTTLSRRTTPGVAHRLATFMAAMWQGSGRSMTDFPGDVPLRSSLDATSLNLLLSSEEIEDEDFWRRIQPLVDIKPLLDSGITDTENLQHLMRSAVGVWKAHVCMVVEGRGAGGGWRWTVDRGRLALRGPDFVAYIAGSRKDLEFPEEREVPSLAEVRERANRHGITLTSIRMMTPNRSIGYDSPGEDVTNDPQLDGISAALEQEEGVVEALAVTPGGYALRCNFSTQTAGPPGARALLIYADLLGTALRLLRPFGETGSRCAVCWVGARCNRCSGRSRPCRRREQRAAARPASVNWWSAFRGTPMHRK</sequence>
<evidence type="ECO:0000313" key="2">
    <source>
        <dbReference type="Proteomes" id="UP001596321"/>
    </source>
</evidence>
<dbReference type="RefSeq" id="WP_386456618.1">
    <property type="nucleotide sequence ID" value="NZ_JBHSUW010000001.1"/>
</dbReference>
<accession>A0ABW1Y628</accession>
<proteinExistence type="predicted"/>
<dbReference type="Proteomes" id="UP001596321">
    <property type="component" value="Unassembled WGS sequence"/>
</dbReference>
<name>A0ABW1Y628_STRPL</name>
<keyword evidence="2" id="KW-1185">Reference proteome</keyword>
<gene>
    <name evidence="1" type="ORF">ACFQFF_32500</name>
</gene>
<protein>
    <submittedName>
        <fullName evidence="1">Uncharacterized protein</fullName>
    </submittedName>
</protein>
<dbReference type="EMBL" id="JBHSUW010000001">
    <property type="protein sequence ID" value="MFC6506045.1"/>
    <property type="molecule type" value="Genomic_DNA"/>
</dbReference>